<protein>
    <submittedName>
        <fullName evidence="1">Uncharacterized protein</fullName>
    </submittedName>
</protein>
<evidence type="ECO:0000313" key="1">
    <source>
        <dbReference type="EMBL" id="VDP82667.1"/>
    </source>
</evidence>
<proteinExistence type="predicted"/>
<name>A0A183Q1M8_9TREM</name>
<accession>A0A183Q1M8</accession>
<reference evidence="1 2" key="1">
    <citation type="submission" date="2018-11" db="EMBL/GenBank/DDBJ databases">
        <authorList>
            <consortium name="Pathogen Informatics"/>
        </authorList>
    </citation>
    <scope>NUCLEOTIDE SEQUENCE [LARGE SCALE GENOMIC DNA]</scope>
    <source>
        <strain>Denwood</strain>
        <strain evidence="2">Zambia</strain>
    </source>
</reference>
<dbReference type="STRING" id="31246.A0A183Q1M8"/>
<dbReference type="EMBL" id="UZAL01044639">
    <property type="protein sequence ID" value="VDP82667.1"/>
    <property type="molecule type" value="Genomic_DNA"/>
</dbReference>
<organism evidence="1 2">
    <name type="scientific">Schistosoma mattheei</name>
    <dbReference type="NCBI Taxonomy" id="31246"/>
    <lineage>
        <taxon>Eukaryota</taxon>
        <taxon>Metazoa</taxon>
        <taxon>Spiralia</taxon>
        <taxon>Lophotrochozoa</taxon>
        <taxon>Platyhelminthes</taxon>
        <taxon>Trematoda</taxon>
        <taxon>Digenea</taxon>
        <taxon>Strigeidida</taxon>
        <taxon>Schistosomatoidea</taxon>
        <taxon>Schistosomatidae</taxon>
        <taxon>Schistosoma</taxon>
    </lineage>
</organism>
<evidence type="ECO:0000313" key="2">
    <source>
        <dbReference type="Proteomes" id="UP000269396"/>
    </source>
</evidence>
<dbReference type="AlphaFoldDB" id="A0A183Q1M8"/>
<sequence>MVEPTGTYVPANIARLGHHDGQTRPLRQGIVGFEPEACSTLIAMVDGILRVMQLTLSRLVRAGETTQPTQVWTGREICGLMSTVGLGPEQIIEQSVSSFCFENIYFRSFLLDLF</sequence>
<gene>
    <name evidence="1" type="ORF">SMTD_LOCUS20514</name>
</gene>
<dbReference type="Proteomes" id="UP000269396">
    <property type="component" value="Unassembled WGS sequence"/>
</dbReference>
<keyword evidence="2" id="KW-1185">Reference proteome</keyword>